<keyword evidence="1" id="KW-0732">Signal</keyword>
<reference evidence="2" key="1">
    <citation type="journal article" date="2013" name="Genetics">
        <title>The draft genome and transcriptome of Panagrellus redivivus are shaped by the harsh demands of a free-living lifestyle.</title>
        <authorList>
            <person name="Srinivasan J."/>
            <person name="Dillman A.R."/>
            <person name="Macchietto M.G."/>
            <person name="Heikkinen L."/>
            <person name="Lakso M."/>
            <person name="Fracchia K.M."/>
            <person name="Antoshechkin I."/>
            <person name="Mortazavi A."/>
            <person name="Wong G."/>
            <person name="Sternberg P.W."/>
        </authorList>
    </citation>
    <scope>NUCLEOTIDE SEQUENCE [LARGE SCALE GENOMIC DNA]</scope>
    <source>
        <strain evidence="2">MT8872</strain>
    </source>
</reference>
<evidence type="ECO:0000313" key="3">
    <source>
        <dbReference type="WBParaSite" id="Pan_g15953.t1"/>
    </source>
</evidence>
<evidence type="ECO:0000256" key="1">
    <source>
        <dbReference type="SAM" id="SignalP"/>
    </source>
</evidence>
<organism evidence="2 3">
    <name type="scientific">Panagrellus redivivus</name>
    <name type="common">Microworm</name>
    <dbReference type="NCBI Taxonomy" id="6233"/>
    <lineage>
        <taxon>Eukaryota</taxon>
        <taxon>Metazoa</taxon>
        <taxon>Ecdysozoa</taxon>
        <taxon>Nematoda</taxon>
        <taxon>Chromadorea</taxon>
        <taxon>Rhabditida</taxon>
        <taxon>Tylenchina</taxon>
        <taxon>Panagrolaimomorpha</taxon>
        <taxon>Panagrolaimoidea</taxon>
        <taxon>Panagrolaimidae</taxon>
        <taxon>Panagrellus</taxon>
    </lineage>
</organism>
<keyword evidence="2" id="KW-1185">Reference proteome</keyword>
<proteinExistence type="predicted"/>
<dbReference type="Proteomes" id="UP000492821">
    <property type="component" value="Unassembled WGS sequence"/>
</dbReference>
<name>A0A7E4V374_PANRE</name>
<dbReference type="WBParaSite" id="Pan_g15953.t1">
    <property type="protein sequence ID" value="Pan_g15953.t1"/>
    <property type="gene ID" value="Pan_g15953"/>
</dbReference>
<dbReference type="AlphaFoldDB" id="A0A7E4V374"/>
<accession>A0A7E4V374</accession>
<sequence>MFVKTLLVLVLLLLNINILSVESMKMPAQCFGDDDCGPFFVCNGRKCIRRHAHILGRLFSCERICVEPNFCRGDQCIKSRV</sequence>
<feature type="signal peptide" evidence="1">
    <location>
        <begin position="1"/>
        <end position="23"/>
    </location>
</feature>
<feature type="chain" id="PRO_5029007689" evidence="1">
    <location>
        <begin position="24"/>
        <end position="81"/>
    </location>
</feature>
<reference evidence="3" key="2">
    <citation type="submission" date="2020-10" db="UniProtKB">
        <authorList>
            <consortium name="WormBaseParasite"/>
        </authorList>
    </citation>
    <scope>IDENTIFICATION</scope>
</reference>
<protein>
    <submittedName>
        <fullName evidence="3">Uncharacterized protein</fullName>
    </submittedName>
</protein>
<evidence type="ECO:0000313" key="2">
    <source>
        <dbReference type="Proteomes" id="UP000492821"/>
    </source>
</evidence>